<reference evidence="2 3" key="1">
    <citation type="submission" date="2018-09" db="EMBL/GenBank/DDBJ databases">
        <title>Alcanivorax profundi sp. nov., isolated from 1000 m-depth seawater of the Mariana Trench.</title>
        <authorList>
            <person name="Liu J."/>
        </authorList>
    </citation>
    <scope>NUCLEOTIDE SEQUENCE [LARGE SCALE GENOMIC DNA]</scope>
    <source>
        <strain evidence="2 3">MTEO17</strain>
    </source>
</reference>
<feature type="domain" description="ABC-type transport auxiliary lipoprotein component" evidence="1">
    <location>
        <begin position="44"/>
        <end position="168"/>
    </location>
</feature>
<dbReference type="EMBL" id="QYYA01000005">
    <property type="protein sequence ID" value="RJG16485.1"/>
    <property type="molecule type" value="Genomic_DNA"/>
</dbReference>
<name>A0A418XUV4_9GAMM</name>
<evidence type="ECO:0000313" key="3">
    <source>
        <dbReference type="Proteomes" id="UP000283734"/>
    </source>
</evidence>
<dbReference type="Gene3D" id="3.40.50.10610">
    <property type="entry name" value="ABC-type transport auxiliary lipoprotein component"/>
    <property type="match status" value="1"/>
</dbReference>
<organism evidence="2 3">
    <name type="scientific">Alcanivorax profundi</name>
    <dbReference type="NCBI Taxonomy" id="2338368"/>
    <lineage>
        <taxon>Bacteria</taxon>
        <taxon>Pseudomonadati</taxon>
        <taxon>Pseudomonadota</taxon>
        <taxon>Gammaproteobacteria</taxon>
        <taxon>Oceanospirillales</taxon>
        <taxon>Alcanivoracaceae</taxon>
        <taxon>Alcanivorax</taxon>
    </lineage>
</organism>
<protein>
    <recommendedName>
        <fullName evidence="1">ABC-type transport auxiliary lipoprotein component domain-containing protein</fullName>
    </recommendedName>
</protein>
<dbReference type="SUPFAM" id="SSF159594">
    <property type="entry name" value="XCC0632-like"/>
    <property type="match status" value="1"/>
</dbReference>
<proteinExistence type="predicted"/>
<dbReference type="RefSeq" id="WP_022984733.1">
    <property type="nucleotide sequence ID" value="NZ_CAXGPP010000016.1"/>
</dbReference>
<gene>
    <name evidence="2" type="ORF">D4A39_14640</name>
</gene>
<keyword evidence="3" id="KW-1185">Reference proteome</keyword>
<dbReference type="AlphaFoldDB" id="A0A418XUV4"/>
<dbReference type="OrthoDB" id="5600407at2"/>
<dbReference type="PROSITE" id="PS51257">
    <property type="entry name" value="PROKAR_LIPOPROTEIN"/>
    <property type="match status" value="1"/>
</dbReference>
<dbReference type="InterPro" id="IPR005586">
    <property type="entry name" value="ABC_trans_aux"/>
</dbReference>
<accession>A0A418XUV4</accession>
<dbReference type="Pfam" id="PF03886">
    <property type="entry name" value="ABC_trans_aux"/>
    <property type="match status" value="1"/>
</dbReference>
<sequence length="176" mass="19075">MTRLPIIALVTALTLGCSHTPPSPPPGYLLPSASHMANSSTEVNIRLASYLDRGGIAMQLSNSEIRVARHHRWADPLSAQLQRSLETALAAVHNDESTHLTVELSRFQGMQGEEQDSDSAVITGRWRLEGAAPKEGLIQWQAPLQEGGYANLVRALDAGWQHIATEIANALNTAPR</sequence>
<dbReference type="Proteomes" id="UP000283734">
    <property type="component" value="Unassembled WGS sequence"/>
</dbReference>
<comment type="caution">
    <text evidence="2">The sequence shown here is derived from an EMBL/GenBank/DDBJ whole genome shotgun (WGS) entry which is preliminary data.</text>
</comment>
<evidence type="ECO:0000259" key="1">
    <source>
        <dbReference type="Pfam" id="PF03886"/>
    </source>
</evidence>
<evidence type="ECO:0000313" key="2">
    <source>
        <dbReference type="EMBL" id="RJG16485.1"/>
    </source>
</evidence>